<feature type="region of interest" description="Disordered" evidence="1">
    <location>
        <begin position="19"/>
        <end position="60"/>
    </location>
</feature>
<dbReference type="OrthoDB" id="8882621at2759"/>
<comment type="caution">
    <text evidence="3">The sequence shown here is derived from an EMBL/GenBank/DDBJ whole genome shotgun (WGS) entry which is preliminary data.</text>
</comment>
<feature type="region of interest" description="Disordered" evidence="1">
    <location>
        <begin position="446"/>
        <end position="514"/>
    </location>
</feature>
<evidence type="ECO:0000313" key="4">
    <source>
        <dbReference type="Proteomes" id="UP000616769"/>
    </source>
</evidence>
<organism evidence="3 4">
    <name type="scientific">Sarcoptes scabiei</name>
    <name type="common">Itch mite</name>
    <name type="synonym">Acarus scabiei</name>
    <dbReference type="NCBI Taxonomy" id="52283"/>
    <lineage>
        <taxon>Eukaryota</taxon>
        <taxon>Metazoa</taxon>
        <taxon>Ecdysozoa</taxon>
        <taxon>Arthropoda</taxon>
        <taxon>Chelicerata</taxon>
        <taxon>Arachnida</taxon>
        <taxon>Acari</taxon>
        <taxon>Acariformes</taxon>
        <taxon>Sarcoptiformes</taxon>
        <taxon>Astigmata</taxon>
        <taxon>Psoroptidia</taxon>
        <taxon>Sarcoptoidea</taxon>
        <taxon>Sarcoptidae</taxon>
        <taxon>Sarcoptinae</taxon>
        <taxon>Sarcoptes</taxon>
    </lineage>
</organism>
<dbReference type="VEuPathDB" id="VectorBase:SSCA004572"/>
<feature type="compositionally biased region" description="Basic and acidic residues" evidence="1">
    <location>
        <begin position="446"/>
        <end position="457"/>
    </location>
</feature>
<reference evidence="3 4" key="1">
    <citation type="journal article" date="2015" name="Parasit. Vectors">
        <title>Draft genome of the scabies mite.</title>
        <authorList>
            <person name="Rider S.D.Jr."/>
            <person name="Morgan M.S."/>
            <person name="Arlian L.G."/>
        </authorList>
    </citation>
    <scope>NUCLEOTIDE SEQUENCE [LARGE SCALE GENOMIC DNA]</scope>
    <source>
        <strain evidence="3">Arlian Lab</strain>
    </source>
</reference>
<feature type="compositionally biased region" description="Basic and acidic residues" evidence="1">
    <location>
        <begin position="23"/>
        <end position="32"/>
    </location>
</feature>
<name>A0A132A872_SARSC</name>
<proteinExistence type="predicted"/>
<dbReference type="InterPro" id="IPR039895">
    <property type="entry name" value="COBL-like"/>
</dbReference>
<dbReference type="EMBL" id="JXLN01011356">
    <property type="protein sequence ID" value="KPM07173.1"/>
    <property type="molecule type" value="Genomic_DNA"/>
</dbReference>
<gene>
    <name evidence="3" type="ORF">QR98_0056590</name>
</gene>
<protein>
    <recommendedName>
        <fullName evidence="2">Cordon-bleu ubiquitin-like domain-containing protein</fullName>
    </recommendedName>
</protein>
<feature type="region of interest" description="Disordered" evidence="1">
    <location>
        <begin position="758"/>
        <end position="785"/>
    </location>
</feature>
<dbReference type="Proteomes" id="UP000616769">
    <property type="component" value="Unassembled WGS sequence"/>
</dbReference>
<dbReference type="GO" id="GO:0003785">
    <property type="term" value="F:actin monomer binding"/>
    <property type="evidence" value="ECO:0007669"/>
    <property type="project" value="InterPro"/>
</dbReference>
<evidence type="ECO:0000256" key="1">
    <source>
        <dbReference type="SAM" id="MobiDB-lite"/>
    </source>
</evidence>
<dbReference type="PANTHER" id="PTHR21557:SF2">
    <property type="entry name" value="CORDON-BLEU PROTEIN-LIKE 1"/>
    <property type="match status" value="1"/>
</dbReference>
<feature type="domain" description="Cordon-bleu ubiquitin-like" evidence="2">
    <location>
        <begin position="217"/>
        <end position="287"/>
    </location>
</feature>
<dbReference type="AlphaFoldDB" id="A0A132A872"/>
<dbReference type="InterPro" id="IPR019025">
    <property type="entry name" value="Cordon-bleu_ubiquitin_domain"/>
</dbReference>
<dbReference type="PANTHER" id="PTHR21557">
    <property type="entry name" value="CORDON-BLEU"/>
    <property type="match status" value="1"/>
</dbReference>
<dbReference type="InterPro" id="IPR029071">
    <property type="entry name" value="Ubiquitin-like_domsf"/>
</dbReference>
<feature type="region of interest" description="Disordered" evidence="1">
    <location>
        <begin position="608"/>
        <end position="650"/>
    </location>
</feature>
<feature type="compositionally biased region" description="Polar residues" evidence="1">
    <location>
        <begin position="623"/>
        <end position="650"/>
    </location>
</feature>
<evidence type="ECO:0000259" key="2">
    <source>
        <dbReference type="Pfam" id="PF09469"/>
    </source>
</evidence>
<dbReference type="Pfam" id="PF09469">
    <property type="entry name" value="Cobl"/>
    <property type="match status" value="1"/>
</dbReference>
<dbReference type="SUPFAM" id="SSF54236">
    <property type="entry name" value="Ubiquitin-like"/>
    <property type="match status" value="1"/>
</dbReference>
<dbReference type="Gene3D" id="3.10.20.90">
    <property type="entry name" value="Phosphatidylinositol 3-kinase Catalytic Subunit, Chain A, domain 1"/>
    <property type="match status" value="1"/>
</dbReference>
<feature type="compositionally biased region" description="Basic and acidic residues" evidence="1">
    <location>
        <begin position="45"/>
        <end position="54"/>
    </location>
</feature>
<feature type="compositionally biased region" description="Polar residues" evidence="1">
    <location>
        <begin position="503"/>
        <end position="514"/>
    </location>
</feature>
<evidence type="ECO:0000313" key="3">
    <source>
        <dbReference type="EMBL" id="KPM07173.1"/>
    </source>
</evidence>
<dbReference type="CDD" id="cd17039">
    <property type="entry name" value="Ubl_ubiquitin_like"/>
    <property type="match status" value="1"/>
</dbReference>
<feature type="compositionally biased region" description="Basic and acidic residues" evidence="1">
    <location>
        <begin position="610"/>
        <end position="622"/>
    </location>
</feature>
<feature type="compositionally biased region" description="Basic and acidic residues" evidence="1">
    <location>
        <begin position="765"/>
        <end position="777"/>
    </location>
</feature>
<feature type="region of interest" description="Disordered" evidence="1">
    <location>
        <begin position="544"/>
        <end position="576"/>
    </location>
</feature>
<accession>A0A132A872</accession>
<feature type="compositionally biased region" description="Polar residues" evidence="1">
    <location>
        <begin position="463"/>
        <end position="472"/>
    </location>
</feature>
<sequence>MFAKLGKVLGRNKGSLKIGSIDDSNKRIKDQNGLDASALKSSSKSKIENHRNDTKTISNSANSFKTSSIGSYSSSSSSNLSSSSLVRTSQPLFINHNNSPDEAVSVQERLEGQMNLQIQIKHLDDKEINLTIERKVPIYDVLVTVANQFRFNPSDFYLRINIDDQDSSLLLKQKWKSNPVGFLNTNKIFIVPKRKESMKRDDYFHHQQLPKGLPFKPTVRFQVNLPHNQLMVMRIVPSLSFEEIKKKICQEKSFDPNRYVLVKSFKSGQSLLLLDLDKNPEYYGINDCTILSLRAYNESTKQFSVNSHFQQHHFSSLNIDDQNDPHSNRLNVQNDWSQSTPNIALKRQQSDSCSLVSSSRLSNLKINYRKKSRAPLPPRYSSSISCAKSIQNLAVISDENETDVNNSTMINSQTSSETFALHNSSNENTAEKVLISVSAKQNLQLERHQTIDNERQVRRNRLSRQNSGSDSSGYHEMLSSGDTDTPTESNSPAPPVSPNSPSLDSDISSIEPCNNLPQPGLGLVNETVVSKEYAKQSLNLHTRPPKIVCHQSTKINQRSKKRRAPSPPSCSKNPQVSKQFIMEENKEENSSLPSDLAQNIVPETIAQETSVKETKVNDHRDSNSTSIRSIESVDANQTSSENNVHSITSDQNLIVTNQNLHRLECESQTESNQTENVISIRNDSRCSQTSKQECLDPVQCDIDIDSNENVCEESSTPIVSNDSIEDQQTMEIRFDYENLIVSQQSFCPTETTEMVTIDNDQSDYESTKSHCSEKNDENFIDDEGN</sequence>